<feature type="binding site" evidence="14">
    <location>
        <position position="641"/>
    </location>
    <ligand>
        <name>substrate</name>
    </ligand>
</feature>
<proteinExistence type="inferred from homology"/>
<feature type="domain" description="PEP-utilising enzyme mobile" evidence="16">
    <location>
        <begin position="446"/>
        <end position="527"/>
    </location>
</feature>
<dbReference type="Gene3D" id="3.30.470.20">
    <property type="entry name" value="ATP-grasp fold, B domain"/>
    <property type="match status" value="1"/>
</dbReference>
<comment type="similarity">
    <text evidence="3 12">Belongs to the PEP-utilizing enzyme family.</text>
</comment>
<name>A0A1M7U2V5_9RHOB</name>
<feature type="binding site" evidence="15">
    <location>
        <position position="768"/>
    </location>
    <ligand>
        <name>Mg(2+)</name>
        <dbReference type="ChEBI" id="CHEBI:18420"/>
    </ligand>
</feature>
<dbReference type="GO" id="GO:0046872">
    <property type="term" value="F:metal ion binding"/>
    <property type="evidence" value="ECO:0007669"/>
    <property type="project" value="UniProtKB-UniRule"/>
</dbReference>
<sequence>MLAALHNGTVPRAEARRGTAFTRGRRVLAETMIRDLHAPGAPSPASFGRKAATLARLHAMGAPTMPGFAISAEAAARFADEPPARVLGGELDAALARLGDEALLAVRASPVERAWGGPHAVLDIGAGAGRLDALAARLGLRAALDARRRLIQGYAVGAMGADADAFEAALHDALKDAGAADEAELDAAALERLCARFLEIVEDETGAPFPEDPRAQLEGALQAMARAWASVSARLLRVSRGGPERGGLALIVQSMAMGLGEGLSGAGRAGFRDPNTGAPRLTGRMLWQAQGDDALSGARAPVLVGREERIAAGAAAPSLEETAPQIADALRALAERVEHELGDAHDLEFTIENGALRILSAEPMRRAPRAAVRIAVDLAQGGAIGRRAALLRIEPRMLNELLHPTLAPDAPRDVIARGLPASPGAASGPLAFSAEAAEAFAARGARAILVRVETSPEDIRGMHAAAGVLTLRGGMTSHAAVVARGLGVPAVVGASELSIDRARRVLRAPDGRVFAEGDMLTVDGGAGQAMAGAAATVQPEFSGPLAQLMAWADEERRMKVRANADTAQDARVALGFAADGIGLCRTEHMFFERGRINVMRRMILAQSDEDHRAALERLLPMQRADFAELYRVMRGRPMTIRLLDPPLHEFLPHGEEEIADLAREMGVSAEELARRIADMQEFNPMLGKRGCRLGVTLPDIYRMQARAIFEALAETWDGDQIVDPEIMIPLVSARREAQLIRGHIDEVAAEVARETGRAPRYRVGVMVETPRAALRAGDLARDVDFLSFGTNDLTQMTYGLSRDDAGRFMRDYVNAGVFPEDPFHTLDLEGVGELMLIAVERARAADGSVSIGLCGEHGGDPASVRFCELAGFDYVSCSPFRVPVARLAAAQAAILARDDEAAEGAAGAREDEAAQ</sequence>
<evidence type="ECO:0000256" key="12">
    <source>
        <dbReference type="PIRNR" id="PIRNR000853"/>
    </source>
</evidence>
<evidence type="ECO:0000256" key="15">
    <source>
        <dbReference type="PIRSR" id="PIRSR000853-3"/>
    </source>
</evidence>
<keyword evidence="8" id="KW-0547">Nucleotide-binding</keyword>
<dbReference type="GO" id="GO:0005524">
    <property type="term" value="F:ATP binding"/>
    <property type="evidence" value="ECO:0007669"/>
    <property type="project" value="UniProtKB-UniRule"/>
</dbReference>
<dbReference type="SUPFAM" id="SSF52009">
    <property type="entry name" value="Phosphohistidine domain"/>
    <property type="match status" value="1"/>
</dbReference>
<feature type="binding site" evidence="15">
    <location>
        <position position="792"/>
    </location>
    <ligand>
        <name>Mg(2+)</name>
        <dbReference type="ChEBI" id="CHEBI:18420"/>
    </ligand>
</feature>
<evidence type="ECO:0000256" key="2">
    <source>
        <dbReference type="ARBA" id="ARBA00003144"/>
    </source>
</evidence>
<evidence type="ECO:0000256" key="1">
    <source>
        <dbReference type="ARBA" id="ARBA00001946"/>
    </source>
</evidence>
<dbReference type="EMBL" id="FRDL01000015">
    <property type="protein sequence ID" value="SHN77253.1"/>
    <property type="molecule type" value="Genomic_DNA"/>
</dbReference>
<dbReference type="SUPFAM" id="SSF56059">
    <property type="entry name" value="Glutathione synthetase ATP-binding domain-like"/>
    <property type="match status" value="1"/>
</dbReference>
<dbReference type="PANTHER" id="PTHR22931:SF9">
    <property type="entry name" value="PYRUVATE, PHOSPHATE DIKINASE 1, CHLOROPLASTIC"/>
    <property type="match status" value="1"/>
</dbReference>
<dbReference type="GO" id="GO:0050242">
    <property type="term" value="F:pyruvate, phosphate dikinase activity"/>
    <property type="evidence" value="ECO:0007669"/>
    <property type="project" value="UniProtKB-UniRule"/>
</dbReference>
<dbReference type="Proteomes" id="UP000184066">
    <property type="component" value="Unassembled WGS sequence"/>
</dbReference>
<dbReference type="Gene3D" id="3.20.20.60">
    <property type="entry name" value="Phosphoenolpyruvate-binding domains"/>
    <property type="match status" value="1"/>
</dbReference>
<evidence type="ECO:0000256" key="13">
    <source>
        <dbReference type="PIRSR" id="PIRSR000853-1"/>
    </source>
</evidence>
<dbReference type="SUPFAM" id="SSF51621">
    <property type="entry name" value="Phosphoenolpyruvate/pyruvate domain"/>
    <property type="match status" value="1"/>
</dbReference>
<dbReference type="InterPro" id="IPR036637">
    <property type="entry name" value="Phosphohistidine_dom_sf"/>
</dbReference>
<comment type="function">
    <text evidence="2">Catalyzes the reversible phosphorylation of pyruvate and phosphate.</text>
</comment>
<accession>A0A1M7U2V5</accession>
<evidence type="ECO:0000256" key="7">
    <source>
        <dbReference type="ARBA" id="ARBA00022723"/>
    </source>
</evidence>
<evidence type="ECO:0000259" key="17">
    <source>
        <dbReference type="Pfam" id="PF02896"/>
    </source>
</evidence>
<dbReference type="AlphaFoldDB" id="A0A1M7U2V5"/>
<dbReference type="Gene3D" id="3.30.1490.20">
    <property type="entry name" value="ATP-grasp fold, A domain"/>
    <property type="match status" value="1"/>
</dbReference>
<dbReference type="Gene3D" id="1.20.80.30">
    <property type="match status" value="1"/>
</dbReference>
<dbReference type="InterPro" id="IPR000121">
    <property type="entry name" value="PEP_util_C"/>
</dbReference>
<keyword evidence="11 15" id="KW-0460">Magnesium</keyword>
<dbReference type="InterPro" id="IPR018274">
    <property type="entry name" value="PEP_util_AS"/>
</dbReference>
<dbReference type="STRING" id="1189325.SAMN04488119_11324"/>
<evidence type="ECO:0000256" key="5">
    <source>
        <dbReference type="ARBA" id="ARBA00020138"/>
    </source>
</evidence>
<gene>
    <name evidence="18" type="ORF">SAMN05216200_1158</name>
</gene>
<dbReference type="InterPro" id="IPR008279">
    <property type="entry name" value="PEP-util_enz_mobile_dom"/>
</dbReference>
<feature type="active site" description="Proton donor" evidence="13">
    <location>
        <position position="854"/>
    </location>
</feature>
<dbReference type="InterPro" id="IPR023151">
    <property type="entry name" value="PEP_util_CS"/>
</dbReference>
<feature type="binding site" evidence="14">
    <location>
        <position position="585"/>
    </location>
    <ligand>
        <name>substrate</name>
    </ligand>
</feature>
<evidence type="ECO:0000256" key="14">
    <source>
        <dbReference type="PIRSR" id="PIRSR000853-2"/>
    </source>
</evidence>
<feature type="domain" description="PEP-utilising enzyme C-terminal" evidence="17">
    <location>
        <begin position="545"/>
        <end position="892"/>
    </location>
</feature>
<dbReference type="InterPro" id="IPR013815">
    <property type="entry name" value="ATP_grasp_subdomain_1"/>
</dbReference>
<evidence type="ECO:0000256" key="4">
    <source>
        <dbReference type="ARBA" id="ARBA00011994"/>
    </source>
</evidence>
<reference evidence="18 19" key="1">
    <citation type="submission" date="2016-12" db="EMBL/GenBank/DDBJ databases">
        <authorList>
            <person name="Song W.-J."/>
            <person name="Kurnit D.M."/>
        </authorList>
    </citation>
    <scope>NUCLEOTIDE SEQUENCE [LARGE SCALE GENOMIC DNA]</scope>
    <source>
        <strain evidence="18 19">CGMCC 1.10808</strain>
    </source>
</reference>
<dbReference type="PANTHER" id="PTHR22931">
    <property type="entry name" value="PHOSPHOENOLPYRUVATE DIKINASE-RELATED"/>
    <property type="match status" value="1"/>
</dbReference>
<dbReference type="InterPro" id="IPR010121">
    <property type="entry name" value="Pyruvate_phosphate_dikinase"/>
</dbReference>
<keyword evidence="9 18" id="KW-0418">Kinase</keyword>
<comment type="cofactor">
    <cofactor evidence="1 12 15">
        <name>Mg(2+)</name>
        <dbReference type="ChEBI" id="CHEBI:18420"/>
    </cofactor>
</comment>
<dbReference type="GO" id="GO:0016301">
    <property type="term" value="F:kinase activity"/>
    <property type="evidence" value="ECO:0007669"/>
    <property type="project" value="UniProtKB-UniRule"/>
</dbReference>
<dbReference type="Gene3D" id="3.50.30.10">
    <property type="entry name" value="Phosphohistidine domain"/>
    <property type="match status" value="1"/>
</dbReference>
<keyword evidence="10" id="KW-0067">ATP-binding</keyword>
<dbReference type="EC" id="2.7.9.1" evidence="4 12"/>
<evidence type="ECO:0000313" key="18">
    <source>
        <dbReference type="EMBL" id="SHN77253.1"/>
    </source>
</evidence>
<dbReference type="Pfam" id="PF02896">
    <property type="entry name" value="PEP-utilizers_C"/>
    <property type="match status" value="1"/>
</dbReference>
<organism evidence="18 19">
    <name type="scientific">Oceanicella actignis</name>
    <dbReference type="NCBI Taxonomy" id="1189325"/>
    <lineage>
        <taxon>Bacteria</taxon>
        <taxon>Pseudomonadati</taxon>
        <taxon>Pseudomonadota</taxon>
        <taxon>Alphaproteobacteria</taxon>
        <taxon>Rhodobacterales</taxon>
        <taxon>Paracoccaceae</taxon>
        <taxon>Oceanicella</taxon>
    </lineage>
</organism>
<comment type="catalytic activity">
    <reaction evidence="12">
        <text>pyruvate + phosphate + ATP = phosphoenolpyruvate + AMP + diphosphate + H(+)</text>
        <dbReference type="Rhea" id="RHEA:10756"/>
        <dbReference type="ChEBI" id="CHEBI:15361"/>
        <dbReference type="ChEBI" id="CHEBI:15378"/>
        <dbReference type="ChEBI" id="CHEBI:30616"/>
        <dbReference type="ChEBI" id="CHEBI:33019"/>
        <dbReference type="ChEBI" id="CHEBI:43474"/>
        <dbReference type="ChEBI" id="CHEBI:58702"/>
        <dbReference type="ChEBI" id="CHEBI:456215"/>
        <dbReference type="EC" id="2.7.9.1"/>
    </reaction>
</comment>
<feature type="binding site" evidence="14">
    <location>
        <position position="791"/>
    </location>
    <ligand>
        <name>substrate</name>
    </ligand>
</feature>
<dbReference type="PROSITE" id="PS00742">
    <property type="entry name" value="PEP_ENZYMES_2"/>
    <property type="match status" value="1"/>
</dbReference>
<feature type="binding site" evidence="14">
    <location>
        <position position="792"/>
    </location>
    <ligand>
        <name>substrate</name>
    </ligand>
</feature>
<evidence type="ECO:0000256" key="11">
    <source>
        <dbReference type="ARBA" id="ARBA00022842"/>
    </source>
</evidence>
<dbReference type="Gene3D" id="1.10.189.10">
    <property type="entry name" value="Pyruvate Phosphate Dikinase, domain 2"/>
    <property type="match status" value="1"/>
</dbReference>
<evidence type="ECO:0000256" key="10">
    <source>
        <dbReference type="ARBA" id="ARBA00022840"/>
    </source>
</evidence>
<dbReference type="PIRSF" id="PIRSF000853">
    <property type="entry name" value="PPDK"/>
    <property type="match status" value="1"/>
</dbReference>
<evidence type="ECO:0000256" key="8">
    <source>
        <dbReference type="ARBA" id="ARBA00022741"/>
    </source>
</evidence>
<dbReference type="InterPro" id="IPR015813">
    <property type="entry name" value="Pyrv/PenolPyrv_kinase-like_dom"/>
</dbReference>
<evidence type="ECO:0000256" key="9">
    <source>
        <dbReference type="ARBA" id="ARBA00022777"/>
    </source>
</evidence>
<evidence type="ECO:0000256" key="3">
    <source>
        <dbReference type="ARBA" id="ARBA00007837"/>
    </source>
</evidence>
<evidence type="ECO:0000313" key="19">
    <source>
        <dbReference type="Proteomes" id="UP000184066"/>
    </source>
</evidence>
<feature type="binding site" evidence="14">
    <location>
        <position position="768"/>
    </location>
    <ligand>
        <name>substrate</name>
    </ligand>
</feature>
<feature type="binding site" evidence="14">
    <location>
        <position position="790"/>
    </location>
    <ligand>
        <name>substrate</name>
    </ligand>
</feature>
<evidence type="ECO:0000259" key="16">
    <source>
        <dbReference type="Pfam" id="PF00391"/>
    </source>
</evidence>
<dbReference type="InterPro" id="IPR040442">
    <property type="entry name" value="Pyrv_kinase-like_dom_sf"/>
</dbReference>
<keyword evidence="19" id="KW-1185">Reference proteome</keyword>
<keyword evidence="6" id="KW-0808">Transferase</keyword>
<dbReference type="Pfam" id="PF00391">
    <property type="entry name" value="PEP-utilizers"/>
    <property type="match status" value="1"/>
</dbReference>
<feature type="binding site" evidence="14">
    <location>
        <position position="789"/>
    </location>
    <ligand>
        <name>substrate</name>
    </ligand>
</feature>
<evidence type="ECO:0000256" key="6">
    <source>
        <dbReference type="ARBA" id="ARBA00022679"/>
    </source>
</evidence>
<dbReference type="PROSITE" id="PS00370">
    <property type="entry name" value="PEP_ENZYMES_PHOS_SITE"/>
    <property type="match status" value="1"/>
</dbReference>
<feature type="active site" description="Tele-phosphohistidine intermediate" evidence="13">
    <location>
        <position position="478"/>
    </location>
</feature>
<protein>
    <recommendedName>
        <fullName evidence="5 12">Pyruvate, phosphate dikinase</fullName>
        <ecNumber evidence="4 12">2.7.9.1</ecNumber>
    </recommendedName>
</protein>
<dbReference type="NCBIfam" id="TIGR01828">
    <property type="entry name" value="pyru_phos_dikin"/>
    <property type="match status" value="1"/>
</dbReference>
<keyword evidence="7 15" id="KW-0479">Metal-binding</keyword>
<keyword evidence="18" id="KW-0670">Pyruvate</keyword>